<dbReference type="AlphaFoldDB" id="A0A290Q9N2"/>
<dbReference type="PANTHER" id="PTHR43464:SF19">
    <property type="entry name" value="UBIQUINONE BIOSYNTHESIS O-METHYLTRANSFERASE, MITOCHONDRIAL"/>
    <property type="match status" value="1"/>
</dbReference>
<sequence length="310" mass="34893">MDTGTTACPSCASRSSRSLGESSFCEWAENAEVVALREMSGGLFECESCRLVFRSPMPPDEALRAAYAAMPADSWAYEVPGHWGWIRNCIRELAPNKRVLDVGCFRGDFLETLPKDSVRFGIEPNADAGGIASSRGITMLGRDAMDQLPGNEESFGAIVLMDVAEHVRDPAAVFRHLRRYLAPGGVLLVLTGNSEHWLARRSLPFYWYMSFPIHLVYLGSRYMRWLARTERWTIARELRYTTHFRGRKNHAKDLAQGVALMMWKRWLGKSFLAGALRKMPGIARLDAMKSPPLLFSVHDHFGVALVKPRE</sequence>
<name>A0A290Q9N2_9BACT</name>
<reference evidence="4 5" key="1">
    <citation type="submission" date="2017-09" db="EMBL/GenBank/DDBJ databases">
        <title>Complete genome sequence of Verrucomicrobial strain HZ-65, isolated from freshwater.</title>
        <authorList>
            <person name="Choi A."/>
        </authorList>
    </citation>
    <scope>NUCLEOTIDE SEQUENCE [LARGE SCALE GENOMIC DNA]</scope>
    <source>
        <strain evidence="4 5">HZ-65</strain>
    </source>
</reference>
<evidence type="ECO:0000256" key="1">
    <source>
        <dbReference type="ARBA" id="ARBA00022603"/>
    </source>
</evidence>
<dbReference type="SUPFAM" id="SSF53335">
    <property type="entry name" value="S-adenosyl-L-methionine-dependent methyltransferases"/>
    <property type="match status" value="1"/>
</dbReference>
<evidence type="ECO:0008006" key="6">
    <source>
        <dbReference type="Google" id="ProtNLM"/>
    </source>
</evidence>
<gene>
    <name evidence="4" type="ORF">CMV30_14925</name>
</gene>
<keyword evidence="5" id="KW-1185">Reference proteome</keyword>
<dbReference type="PANTHER" id="PTHR43464">
    <property type="entry name" value="METHYLTRANSFERASE"/>
    <property type="match status" value="1"/>
</dbReference>
<accession>A0A290Q9N2</accession>
<dbReference type="KEGG" id="vbh:CMV30_14925"/>
<evidence type="ECO:0000313" key="5">
    <source>
        <dbReference type="Proteomes" id="UP000217265"/>
    </source>
</evidence>
<dbReference type="InterPro" id="IPR029063">
    <property type="entry name" value="SAM-dependent_MTases_sf"/>
</dbReference>
<dbReference type="EMBL" id="CP023344">
    <property type="protein sequence ID" value="ATC65143.1"/>
    <property type="molecule type" value="Genomic_DNA"/>
</dbReference>
<dbReference type="OrthoDB" id="8936324at2"/>
<evidence type="ECO:0000313" key="4">
    <source>
        <dbReference type="EMBL" id="ATC65143.1"/>
    </source>
</evidence>
<dbReference type="GO" id="GO:0008168">
    <property type="term" value="F:methyltransferase activity"/>
    <property type="evidence" value="ECO:0007669"/>
    <property type="project" value="UniProtKB-KW"/>
</dbReference>
<evidence type="ECO:0000256" key="3">
    <source>
        <dbReference type="ARBA" id="ARBA00022691"/>
    </source>
</evidence>
<dbReference type="Gene3D" id="3.40.50.150">
    <property type="entry name" value="Vaccinia Virus protein VP39"/>
    <property type="match status" value="1"/>
</dbReference>
<protein>
    <recommendedName>
        <fullName evidence="6">Methyltransferase type 12</fullName>
    </recommendedName>
</protein>
<dbReference type="Pfam" id="PF13489">
    <property type="entry name" value="Methyltransf_23"/>
    <property type="match status" value="1"/>
</dbReference>
<evidence type="ECO:0000256" key="2">
    <source>
        <dbReference type="ARBA" id="ARBA00022679"/>
    </source>
</evidence>
<keyword evidence="1" id="KW-0489">Methyltransferase</keyword>
<keyword evidence="2" id="KW-0808">Transferase</keyword>
<keyword evidence="3" id="KW-0949">S-adenosyl-L-methionine</keyword>
<dbReference type="Proteomes" id="UP000217265">
    <property type="component" value="Chromosome"/>
</dbReference>
<dbReference type="CDD" id="cd02440">
    <property type="entry name" value="AdoMet_MTases"/>
    <property type="match status" value="1"/>
</dbReference>
<dbReference type="GO" id="GO:0032259">
    <property type="term" value="P:methylation"/>
    <property type="evidence" value="ECO:0007669"/>
    <property type="project" value="UniProtKB-KW"/>
</dbReference>
<organism evidence="4 5">
    <name type="scientific">Nibricoccus aquaticus</name>
    <dbReference type="NCBI Taxonomy" id="2576891"/>
    <lineage>
        <taxon>Bacteria</taxon>
        <taxon>Pseudomonadati</taxon>
        <taxon>Verrucomicrobiota</taxon>
        <taxon>Opitutia</taxon>
        <taxon>Opitutales</taxon>
        <taxon>Opitutaceae</taxon>
        <taxon>Nibricoccus</taxon>
    </lineage>
</organism>
<proteinExistence type="predicted"/>